<evidence type="ECO:0000313" key="2">
    <source>
        <dbReference type="Proteomes" id="UP000594638"/>
    </source>
</evidence>
<name>A0A8S0RG66_OLEEU</name>
<dbReference type="Proteomes" id="UP000594638">
    <property type="component" value="Unassembled WGS sequence"/>
</dbReference>
<dbReference type="OrthoDB" id="97at2759"/>
<accession>A0A8S0RG66</accession>
<evidence type="ECO:0000313" key="1">
    <source>
        <dbReference type="EMBL" id="CAA2978472.1"/>
    </source>
</evidence>
<comment type="caution">
    <text evidence="1">The sequence shown here is derived from an EMBL/GenBank/DDBJ whole genome shotgun (WGS) entry which is preliminary data.</text>
</comment>
<sequence>MANPAASGLGFSKFLRPSMRLQSTDIQAVALWGVAATTTALWLIQPFDWLRKTLFERSESEEN</sequence>
<dbReference type="AlphaFoldDB" id="A0A8S0RG66"/>
<dbReference type="EMBL" id="CACTIH010003619">
    <property type="protein sequence ID" value="CAA2978472.1"/>
    <property type="molecule type" value="Genomic_DNA"/>
</dbReference>
<protein>
    <submittedName>
        <fullName evidence="1">Ubiquinol-cytochrome c reductase complex kDa</fullName>
    </submittedName>
</protein>
<gene>
    <name evidence="1" type="ORF">OLEA9_A108269</name>
</gene>
<organism evidence="1 2">
    <name type="scientific">Olea europaea subsp. europaea</name>
    <dbReference type="NCBI Taxonomy" id="158383"/>
    <lineage>
        <taxon>Eukaryota</taxon>
        <taxon>Viridiplantae</taxon>
        <taxon>Streptophyta</taxon>
        <taxon>Embryophyta</taxon>
        <taxon>Tracheophyta</taxon>
        <taxon>Spermatophyta</taxon>
        <taxon>Magnoliopsida</taxon>
        <taxon>eudicotyledons</taxon>
        <taxon>Gunneridae</taxon>
        <taxon>Pentapetalae</taxon>
        <taxon>asterids</taxon>
        <taxon>lamiids</taxon>
        <taxon>Lamiales</taxon>
        <taxon>Oleaceae</taxon>
        <taxon>Oleeae</taxon>
        <taxon>Olea</taxon>
    </lineage>
</organism>
<reference evidence="1 2" key="1">
    <citation type="submission" date="2019-12" db="EMBL/GenBank/DDBJ databases">
        <authorList>
            <person name="Alioto T."/>
            <person name="Alioto T."/>
            <person name="Gomez Garrido J."/>
        </authorList>
    </citation>
    <scope>NUCLEOTIDE SEQUENCE [LARGE SCALE GENOMIC DNA]</scope>
</reference>
<dbReference type="Gramene" id="OE9A108269T1">
    <property type="protein sequence ID" value="OE9A108269C1"/>
    <property type="gene ID" value="OE9A108269"/>
</dbReference>
<dbReference type="Gramene" id="OE9A108269T2">
    <property type="protein sequence ID" value="OE9A108269C2"/>
    <property type="gene ID" value="OE9A108269"/>
</dbReference>
<keyword evidence="2" id="KW-1185">Reference proteome</keyword>
<proteinExistence type="predicted"/>